<feature type="compositionally biased region" description="Gly residues" evidence="1">
    <location>
        <begin position="214"/>
        <end position="227"/>
    </location>
</feature>
<protein>
    <submittedName>
        <fullName evidence="2">Uncharacterized protein</fullName>
    </submittedName>
</protein>
<evidence type="ECO:0000313" key="2">
    <source>
        <dbReference type="EMBL" id="RRV08928.1"/>
    </source>
</evidence>
<evidence type="ECO:0000313" key="3">
    <source>
        <dbReference type="Proteomes" id="UP000276506"/>
    </source>
</evidence>
<comment type="caution">
    <text evidence="2">The sequence shown here is derived from an EMBL/GenBank/DDBJ whole genome shotgun (WGS) entry which is preliminary data.</text>
</comment>
<reference evidence="2 3" key="1">
    <citation type="submission" date="2018-10" db="EMBL/GenBank/DDBJ databases">
        <title>Transmission dynamics of multidrug resistant bacteria on intensive care unit surfaces.</title>
        <authorList>
            <person name="D'Souza A.W."/>
            <person name="Potter R.F."/>
            <person name="Wallace M."/>
            <person name="Shupe A."/>
            <person name="Patel S."/>
            <person name="Sun S."/>
            <person name="Gul D."/>
            <person name="Kwon J.H."/>
            <person name="Andleeb S."/>
            <person name="Burnham C.-A.D."/>
            <person name="Dantas G."/>
        </authorList>
    </citation>
    <scope>NUCLEOTIDE SEQUENCE [LARGE SCALE GENOMIC DNA]</scope>
    <source>
        <strain evidence="2 3">PX_177</strain>
    </source>
</reference>
<feature type="compositionally biased region" description="Polar residues" evidence="1">
    <location>
        <begin position="234"/>
        <end position="244"/>
    </location>
</feature>
<dbReference type="Proteomes" id="UP000276506">
    <property type="component" value="Unassembled WGS sequence"/>
</dbReference>
<proteinExistence type="predicted"/>
<accession>A0A3R8VDA8</accession>
<evidence type="ECO:0000256" key="1">
    <source>
        <dbReference type="SAM" id="MobiDB-lite"/>
    </source>
</evidence>
<dbReference type="EMBL" id="RHQL01000010">
    <property type="protein sequence ID" value="RRV08928.1"/>
    <property type="molecule type" value="Genomic_DNA"/>
</dbReference>
<sequence>MHAFAEVNSEDSPWDRRMEDVTDLFGVRIDGKAVNATGAGYNPKGFDTFTPFQQNQQNIVGAYGATEVGVGCNGLNLGTVLDGQIGQYTEMIEQFISDAPSLAIMYLAYSQPTVKSVIDQLNMVGQFGLDMSNLTCSGVRQLADKAYEEKKQTVAEADCTVDKGFKSTECMAGEGLTGSLIKGAEEMKAKASARAGTLMGAVSGATGGLISVKGGSGNGSGGAGNAGPGSSSPTPSRNCSGTSSEGTTALLLAASELGCDDIKEYSGLLPSYSTEGSAPTVVPRQETLEAVSKRMTEDYVTIYNGVYASDGATYQESEPFKKLVNRAGIVITENEFKFMRELSRANPAMFANTQRNLATLAMMKEMEQLVGKLELGILTGLSNQVDNELISTDMVTRYHLSAQALRKEYEILKNKINADIERNELLQATYRSVR</sequence>
<dbReference type="AlphaFoldDB" id="A0A3R8VDA8"/>
<feature type="region of interest" description="Disordered" evidence="1">
    <location>
        <begin position="214"/>
        <end position="244"/>
    </location>
</feature>
<gene>
    <name evidence="2" type="ORF">EGJ28_16630</name>
</gene>
<name>A0A3R8VDA8_9GAMM</name>
<organism evidence="2 3">
    <name type="scientific">Stutzerimonas xanthomarina</name>
    <dbReference type="NCBI Taxonomy" id="271420"/>
    <lineage>
        <taxon>Bacteria</taxon>
        <taxon>Pseudomonadati</taxon>
        <taxon>Pseudomonadota</taxon>
        <taxon>Gammaproteobacteria</taxon>
        <taxon>Pseudomonadales</taxon>
        <taxon>Pseudomonadaceae</taxon>
        <taxon>Stutzerimonas</taxon>
    </lineage>
</organism>